<feature type="region of interest" description="Disordered" evidence="1">
    <location>
        <begin position="1"/>
        <end position="28"/>
    </location>
</feature>
<reference evidence="2" key="2">
    <citation type="submission" date="2025-08" db="UniProtKB">
        <authorList>
            <consortium name="Ensembl"/>
        </authorList>
    </citation>
    <scope>IDENTIFICATION</scope>
</reference>
<keyword evidence="3" id="KW-1185">Reference proteome</keyword>
<dbReference type="GeneTree" id="ENSGT00940000155307"/>
<evidence type="ECO:0000313" key="3">
    <source>
        <dbReference type="Proteomes" id="UP000291022"/>
    </source>
</evidence>
<dbReference type="GO" id="GO:0005634">
    <property type="term" value="C:nucleus"/>
    <property type="evidence" value="ECO:0007669"/>
    <property type="project" value="TreeGrafter"/>
</dbReference>
<dbReference type="InterPro" id="IPR050827">
    <property type="entry name" value="CRP1_MDG1_kinase"/>
</dbReference>
<dbReference type="SUPFAM" id="SSF160219">
    <property type="entry name" value="AMPKBI-like"/>
    <property type="match status" value="1"/>
</dbReference>
<sequence length="125" mass="13713">MVDSQKCSDVSELSSSPPGPYHQEPYVSKPEERFKAPPILPPHLLQVILNKDTGISVSTQASARTILHGRVLLFPFLTTSWKAVGEKVSGCPSVLTARVPLRCGSGLQQDVPRVWVLLSHHTKTF</sequence>
<dbReference type="GO" id="GO:0019901">
    <property type="term" value="F:protein kinase binding"/>
    <property type="evidence" value="ECO:0007669"/>
    <property type="project" value="TreeGrafter"/>
</dbReference>
<organism evidence="2 3">
    <name type="scientific">Ursus americanus</name>
    <name type="common">American black bear</name>
    <name type="synonym">Euarctos americanus</name>
    <dbReference type="NCBI Taxonomy" id="9643"/>
    <lineage>
        <taxon>Eukaryota</taxon>
        <taxon>Metazoa</taxon>
        <taxon>Chordata</taxon>
        <taxon>Craniata</taxon>
        <taxon>Vertebrata</taxon>
        <taxon>Euteleostomi</taxon>
        <taxon>Mammalia</taxon>
        <taxon>Eutheria</taxon>
        <taxon>Laurasiatheria</taxon>
        <taxon>Carnivora</taxon>
        <taxon>Caniformia</taxon>
        <taxon>Ursidae</taxon>
        <taxon>Ursus</taxon>
    </lineage>
</organism>
<dbReference type="Gene3D" id="6.20.250.60">
    <property type="match status" value="1"/>
</dbReference>
<dbReference type="GO" id="GO:0005737">
    <property type="term" value="C:cytoplasm"/>
    <property type="evidence" value="ECO:0007669"/>
    <property type="project" value="TreeGrafter"/>
</dbReference>
<feature type="compositionally biased region" description="Polar residues" evidence="1">
    <location>
        <begin position="1"/>
        <end position="16"/>
    </location>
</feature>
<dbReference type="GO" id="GO:0007165">
    <property type="term" value="P:signal transduction"/>
    <property type="evidence" value="ECO:0007669"/>
    <property type="project" value="TreeGrafter"/>
</dbReference>
<name>A0A452REW1_URSAM</name>
<reference evidence="2" key="3">
    <citation type="submission" date="2025-09" db="UniProtKB">
        <authorList>
            <consortium name="Ensembl"/>
        </authorList>
    </citation>
    <scope>IDENTIFICATION</scope>
</reference>
<dbReference type="Ensembl" id="ENSUAMT00000019406.1">
    <property type="protein sequence ID" value="ENSUAMP00000017349.1"/>
    <property type="gene ID" value="ENSUAMG00000013757.1"/>
</dbReference>
<dbReference type="PANTHER" id="PTHR10343:SF84">
    <property type="entry name" value="5'-AMP-ACTIVATED PROTEIN KINASE SUBUNIT BETA-1"/>
    <property type="match status" value="1"/>
</dbReference>
<dbReference type="STRING" id="9643.ENSUAMP00000017349"/>
<reference evidence="3" key="1">
    <citation type="submission" date="2016-06" db="EMBL/GenBank/DDBJ databases">
        <title>De novo assembly and RNA-Seq shows season-dependent expression and editing in black bear kidneys.</title>
        <authorList>
            <person name="Korstanje R."/>
            <person name="Srivastava A."/>
            <person name="Sarsani V.K."/>
            <person name="Sheehan S.M."/>
            <person name="Seger R.L."/>
            <person name="Barter M.E."/>
            <person name="Lindqvist C."/>
            <person name="Brody L.C."/>
            <person name="Mullikin J.C."/>
        </authorList>
    </citation>
    <scope>NUCLEOTIDE SEQUENCE [LARGE SCALE GENOMIC DNA]</scope>
</reference>
<dbReference type="InterPro" id="IPR037256">
    <property type="entry name" value="ASC_dom_sf"/>
</dbReference>
<dbReference type="PANTHER" id="PTHR10343">
    <property type="entry name" value="5'-AMP-ACTIVATED PROTEIN KINASE , BETA SUBUNIT"/>
    <property type="match status" value="1"/>
</dbReference>
<evidence type="ECO:0000313" key="2">
    <source>
        <dbReference type="Ensembl" id="ENSUAMP00000017349.1"/>
    </source>
</evidence>
<proteinExistence type="predicted"/>
<dbReference type="GO" id="GO:0031588">
    <property type="term" value="C:nucleotide-activated protein kinase complex"/>
    <property type="evidence" value="ECO:0007669"/>
    <property type="project" value="TreeGrafter"/>
</dbReference>
<dbReference type="Proteomes" id="UP000291022">
    <property type="component" value="Unassembled WGS sequence"/>
</dbReference>
<protein>
    <submittedName>
        <fullName evidence="2">Uncharacterized protein</fullName>
    </submittedName>
</protein>
<dbReference type="AlphaFoldDB" id="A0A452REW1"/>
<accession>A0A452REW1</accession>
<evidence type="ECO:0000256" key="1">
    <source>
        <dbReference type="SAM" id="MobiDB-lite"/>
    </source>
</evidence>